<evidence type="ECO:0000313" key="12">
    <source>
        <dbReference type="Proteomes" id="UP000198755"/>
    </source>
</evidence>
<evidence type="ECO:0000256" key="5">
    <source>
        <dbReference type="ARBA" id="ARBA00022684"/>
    </source>
</evidence>
<protein>
    <recommendedName>
        <fullName evidence="10">Glutamate--cysteine ligase</fullName>
        <ecNumber evidence="10">6.3.2.2</ecNumber>
    </recommendedName>
</protein>
<dbReference type="EMBL" id="FOSN01000002">
    <property type="protein sequence ID" value="SFK08999.1"/>
    <property type="molecule type" value="Genomic_DNA"/>
</dbReference>
<dbReference type="GO" id="GO:0006750">
    <property type="term" value="P:glutathione biosynthetic process"/>
    <property type="evidence" value="ECO:0007669"/>
    <property type="project" value="UniProtKB-UniRule"/>
</dbReference>
<evidence type="ECO:0000256" key="3">
    <source>
        <dbReference type="ARBA" id="ARBA00011153"/>
    </source>
</evidence>
<comment type="similarity">
    <text evidence="10">Belongs to the glutamate--cysteine ligase type 2 family. EgtA subfamily.</text>
</comment>
<dbReference type="PANTHER" id="PTHR34378">
    <property type="entry name" value="GLUTAMATE--CYSTEINE LIGASE, CHLOROPLASTIC"/>
    <property type="match status" value="1"/>
</dbReference>
<comment type="similarity">
    <text evidence="2">Belongs to the carboxylate-amine ligase family. Glutamate--cysteine ligase type 2 subfamily.</text>
</comment>
<dbReference type="Gene3D" id="3.30.590.20">
    <property type="match status" value="1"/>
</dbReference>
<keyword evidence="6 10" id="KW-0547">Nucleotide-binding</keyword>
<dbReference type="PANTHER" id="PTHR34378:SF1">
    <property type="entry name" value="GLUTAMATE--CYSTEINE LIGASE, CHLOROPLASTIC"/>
    <property type="match status" value="1"/>
</dbReference>
<evidence type="ECO:0000256" key="6">
    <source>
        <dbReference type="ARBA" id="ARBA00022741"/>
    </source>
</evidence>
<dbReference type="AlphaFoldDB" id="A0A1I3WPA4"/>
<dbReference type="Pfam" id="PF04107">
    <property type="entry name" value="GCS2"/>
    <property type="match status" value="1"/>
</dbReference>
<dbReference type="InterPro" id="IPR014746">
    <property type="entry name" value="Gln_synth/guanido_kin_cat_dom"/>
</dbReference>
<comment type="pathway">
    <text evidence="1">Sulfur metabolism; glutathione biosynthesis; glutathione from L-cysteine and L-glutamate: step 1/2.</text>
</comment>
<dbReference type="OrthoDB" id="9780152at2"/>
<keyword evidence="4 10" id="KW-0436">Ligase</keyword>
<sequence length="458" mass="49980">MARDVSDSTPIGSRDELVAWIEAGSRPPEDFKIGTEHEKIPFYKDNKSPVPYHGGASRCGVGSLLRAMERGLGWAPINDGPNIIGLFDDKSGGAISLEPGGQFELSGAPVDSIHATKSELEEHFTALEVIAGPCGIGFLSLGMSPRWSLAETPMMPKQRYAIMAGYMPKVGSHGLDMMFRTATVQANFDFSGEADMVKKLRVSLALQPLATALFANSPFTDGKLNGFLSMRSEIWRDTDRNRTGMLPFAFEPGMGFERYVDYALDVPMYFVKRGGEYHDVAGASFRDLLAGALPQMPGEQATLSDWANHLSTIFPEVRLKRYLEMRGADAGPRPFLTALPALFTGLFYDSPALDAAFDLVKPWTAEARETLRADAPRLGLEATIAGRKLRDVASDVLGFARAGLARRDRRDSEGRDETCFLDPLDEVVAAGTQAEALIGRYKSEWGGSVAPAFEECVY</sequence>
<dbReference type="PIRSF" id="PIRSF017901">
    <property type="entry name" value="GCL"/>
    <property type="match status" value="1"/>
</dbReference>
<keyword evidence="5" id="KW-0317">Glutathione biosynthesis</keyword>
<comment type="subunit">
    <text evidence="3">Homodimer or monomer when oxidized or reduced, respectively.</text>
</comment>
<dbReference type="InterPro" id="IPR035434">
    <property type="entry name" value="GCL_bact_plant"/>
</dbReference>
<keyword evidence="12" id="KW-1185">Reference proteome</keyword>
<evidence type="ECO:0000256" key="4">
    <source>
        <dbReference type="ARBA" id="ARBA00022598"/>
    </source>
</evidence>
<dbReference type="Proteomes" id="UP000198755">
    <property type="component" value="Unassembled WGS sequence"/>
</dbReference>
<keyword evidence="8" id="KW-0809">Transit peptide</keyword>
<evidence type="ECO:0000256" key="2">
    <source>
        <dbReference type="ARBA" id="ARBA00010253"/>
    </source>
</evidence>
<reference evidence="11 12" key="1">
    <citation type="submission" date="2016-10" db="EMBL/GenBank/DDBJ databases">
        <authorList>
            <person name="de Groot N.N."/>
        </authorList>
    </citation>
    <scope>NUCLEOTIDE SEQUENCE [LARGE SCALE GENOMIC DNA]</scope>
    <source>
        <strain evidence="11 12">NE2</strain>
    </source>
</reference>
<dbReference type="GO" id="GO:0005524">
    <property type="term" value="F:ATP binding"/>
    <property type="evidence" value="ECO:0007669"/>
    <property type="project" value="UniProtKB-UniRule"/>
</dbReference>
<comment type="catalytic activity">
    <reaction evidence="10">
        <text>L-cysteine + L-glutamate + ATP = gamma-L-glutamyl-L-cysteine + ADP + phosphate + H(+)</text>
        <dbReference type="Rhea" id="RHEA:13285"/>
        <dbReference type="ChEBI" id="CHEBI:15378"/>
        <dbReference type="ChEBI" id="CHEBI:29985"/>
        <dbReference type="ChEBI" id="CHEBI:30616"/>
        <dbReference type="ChEBI" id="CHEBI:35235"/>
        <dbReference type="ChEBI" id="CHEBI:43474"/>
        <dbReference type="ChEBI" id="CHEBI:58173"/>
        <dbReference type="ChEBI" id="CHEBI:456216"/>
        <dbReference type="EC" id="6.3.2.2"/>
    </reaction>
</comment>
<evidence type="ECO:0000313" key="11">
    <source>
        <dbReference type="EMBL" id="SFK08999.1"/>
    </source>
</evidence>
<organism evidence="11 12">
    <name type="scientific">Methylocapsa palsarum</name>
    <dbReference type="NCBI Taxonomy" id="1612308"/>
    <lineage>
        <taxon>Bacteria</taxon>
        <taxon>Pseudomonadati</taxon>
        <taxon>Pseudomonadota</taxon>
        <taxon>Alphaproteobacteria</taxon>
        <taxon>Hyphomicrobiales</taxon>
        <taxon>Beijerinckiaceae</taxon>
        <taxon>Methylocapsa</taxon>
    </lineage>
</organism>
<dbReference type="InterPro" id="IPR006336">
    <property type="entry name" value="GCS2"/>
</dbReference>
<keyword evidence="9" id="KW-1015">Disulfide bond</keyword>
<accession>A0A1I3WPA4</accession>
<evidence type="ECO:0000256" key="8">
    <source>
        <dbReference type="ARBA" id="ARBA00022946"/>
    </source>
</evidence>
<name>A0A1I3WPA4_9HYPH</name>
<comment type="function">
    <text evidence="10">Catalyzes the synthesis of gamma-glutamylcysteine (gamma-GC).</text>
</comment>
<dbReference type="EC" id="6.3.2.2" evidence="10"/>
<dbReference type="RefSeq" id="WP_091677681.1">
    <property type="nucleotide sequence ID" value="NZ_FOSN01000002.1"/>
</dbReference>
<evidence type="ECO:0000256" key="9">
    <source>
        <dbReference type="ARBA" id="ARBA00023157"/>
    </source>
</evidence>
<evidence type="ECO:0000256" key="1">
    <source>
        <dbReference type="ARBA" id="ARBA00005006"/>
    </source>
</evidence>
<dbReference type="STRING" id="1612308.SAMN05444581_10214"/>
<dbReference type="NCBIfam" id="TIGR01436">
    <property type="entry name" value="glu_cys_lig_pln"/>
    <property type="match status" value="1"/>
</dbReference>
<keyword evidence="7 10" id="KW-0067">ATP-binding</keyword>
<evidence type="ECO:0000256" key="7">
    <source>
        <dbReference type="ARBA" id="ARBA00022840"/>
    </source>
</evidence>
<dbReference type="SUPFAM" id="SSF55931">
    <property type="entry name" value="Glutamine synthetase/guanido kinase"/>
    <property type="match status" value="1"/>
</dbReference>
<dbReference type="GO" id="GO:0004357">
    <property type="term" value="F:glutamate-cysteine ligase activity"/>
    <property type="evidence" value="ECO:0007669"/>
    <property type="project" value="UniProtKB-UniRule"/>
</dbReference>
<gene>
    <name evidence="11" type="ORF">SAMN05444581_10214</name>
</gene>
<evidence type="ECO:0000256" key="10">
    <source>
        <dbReference type="PIRNR" id="PIRNR017901"/>
    </source>
</evidence>
<dbReference type="InterPro" id="IPR011556">
    <property type="entry name" value="Glut_cys_lig_pln_type"/>
</dbReference>
<proteinExistence type="inferred from homology"/>